<dbReference type="KEGG" id="tpol:Mal48_11320"/>
<evidence type="ECO:0000313" key="9">
    <source>
        <dbReference type="Proteomes" id="UP000315724"/>
    </source>
</evidence>
<protein>
    <recommendedName>
        <fullName evidence="7">Right handed beta helix domain-containing protein</fullName>
    </recommendedName>
</protein>
<dbReference type="EMBL" id="CP036267">
    <property type="protein sequence ID" value="QDT31895.1"/>
    <property type="molecule type" value="Genomic_DNA"/>
</dbReference>
<dbReference type="GO" id="GO:0007155">
    <property type="term" value="P:cell adhesion"/>
    <property type="evidence" value="ECO:0007669"/>
    <property type="project" value="InterPro"/>
</dbReference>
<dbReference type="Gene3D" id="2.40.160.160">
    <property type="entry name" value="Inverse autotransporter, beta-domain"/>
    <property type="match status" value="1"/>
</dbReference>
<dbReference type="SUPFAM" id="SSF55486">
    <property type="entry name" value="Metalloproteases ('zincins'), catalytic domain"/>
    <property type="match status" value="2"/>
</dbReference>
<evidence type="ECO:0000256" key="3">
    <source>
        <dbReference type="ARBA" id="ARBA00022723"/>
    </source>
</evidence>
<keyword evidence="6" id="KW-0482">Metalloprotease</keyword>
<keyword evidence="9" id="KW-1185">Reference proteome</keyword>
<dbReference type="GO" id="GO:0004222">
    <property type="term" value="F:metalloendopeptidase activity"/>
    <property type="evidence" value="ECO:0007669"/>
    <property type="project" value="InterPro"/>
</dbReference>
<dbReference type="SMART" id="SM00710">
    <property type="entry name" value="PbH1"/>
    <property type="match status" value="15"/>
</dbReference>
<dbReference type="InterPro" id="IPR011050">
    <property type="entry name" value="Pectin_lyase_fold/virulence"/>
</dbReference>
<dbReference type="GO" id="GO:0006508">
    <property type="term" value="P:proteolysis"/>
    <property type="evidence" value="ECO:0007669"/>
    <property type="project" value="UniProtKB-KW"/>
</dbReference>
<dbReference type="InterPro" id="IPR038177">
    <property type="entry name" value="IAT_beta_sf"/>
</dbReference>
<dbReference type="Pfam" id="PF13229">
    <property type="entry name" value="Beta_helix"/>
    <property type="match status" value="2"/>
</dbReference>
<dbReference type="SUPFAM" id="SSF51126">
    <property type="entry name" value="Pectin lyase-like"/>
    <property type="match status" value="3"/>
</dbReference>
<keyword evidence="4" id="KW-0378">Hydrolase</keyword>
<evidence type="ECO:0000256" key="6">
    <source>
        <dbReference type="ARBA" id="ARBA00023049"/>
    </source>
</evidence>
<gene>
    <name evidence="8" type="ORF">Mal48_11320</name>
</gene>
<feature type="domain" description="Right handed beta helix" evidence="7">
    <location>
        <begin position="1239"/>
        <end position="1398"/>
    </location>
</feature>
<accession>A0A517QJW1</accession>
<dbReference type="GO" id="GO:0016020">
    <property type="term" value="C:membrane"/>
    <property type="evidence" value="ECO:0007669"/>
    <property type="project" value="InterPro"/>
</dbReference>
<dbReference type="Proteomes" id="UP000315724">
    <property type="component" value="Chromosome"/>
</dbReference>
<dbReference type="Gene3D" id="3.90.132.10">
    <property type="entry name" value="Leishmanolysin , domain 2"/>
    <property type="match status" value="1"/>
</dbReference>
<keyword evidence="3" id="KW-0479">Metal-binding</keyword>
<evidence type="ECO:0000256" key="4">
    <source>
        <dbReference type="ARBA" id="ARBA00022801"/>
    </source>
</evidence>
<evidence type="ECO:0000256" key="2">
    <source>
        <dbReference type="ARBA" id="ARBA00022670"/>
    </source>
</evidence>
<dbReference type="GO" id="GO:0046872">
    <property type="term" value="F:metal ion binding"/>
    <property type="evidence" value="ECO:0007669"/>
    <property type="project" value="UniProtKB-KW"/>
</dbReference>
<name>A0A517QJW1_9PLAN</name>
<dbReference type="InterPro" id="IPR006626">
    <property type="entry name" value="PbH1"/>
</dbReference>
<dbReference type="Gene3D" id="2.160.20.10">
    <property type="entry name" value="Single-stranded right-handed beta-helix, Pectin lyase-like"/>
    <property type="match status" value="2"/>
</dbReference>
<keyword evidence="2" id="KW-0645">Protease</keyword>
<reference evidence="8 9" key="1">
    <citation type="submission" date="2019-02" db="EMBL/GenBank/DDBJ databases">
        <title>Deep-cultivation of Planctomycetes and their phenomic and genomic characterization uncovers novel biology.</title>
        <authorList>
            <person name="Wiegand S."/>
            <person name="Jogler M."/>
            <person name="Boedeker C."/>
            <person name="Pinto D."/>
            <person name="Vollmers J."/>
            <person name="Rivas-Marin E."/>
            <person name="Kohn T."/>
            <person name="Peeters S.H."/>
            <person name="Heuer A."/>
            <person name="Rast P."/>
            <person name="Oberbeckmann S."/>
            <person name="Bunk B."/>
            <person name="Jeske O."/>
            <person name="Meyerdierks A."/>
            <person name="Storesund J.E."/>
            <person name="Kallscheuer N."/>
            <person name="Luecker S."/>
            <person name="Lage O.M."/>
            <person name="Pohl T."/>
            <person name="Merkel B.J."/>
            <person name="Hornburger P."/>
            <person name="Mueller R.-W."/>
            <person name="Bruemmer F."/>
            <person name="Labrenz M."/>
            <person name="Spormann A.M."/>
            <person name="Op den Camp H."/>
            <person name="Overmann J."/>
            <person name="Amann R."/>
            <person name="Jetten M.S.M."/>
            <person name="Mascher T."/>
            <person name="Medema M.H."/>
            <person name="Devos D.P."/>
            <person name="Kaster A.-K."/>
            <person name="Ovreas L."/>
            <person name="Rohde M."/>
            <person name="Galperin M.Y."/>
            <person name="Jogler C."/>
        </authorList>
    </citation>
    <scope>NUCLEOTIDE SEQUENCE [LARGE SCALE GENOMIC DNA]</scope>
    <source>
        <strain evidence="8 9">Mal48</strain>
    </source>
</reference>
<sequence>MKDTCKSWLQVITACLGLSATTWGQSPDVGAFEAQQSEGGAVSQADYGSVRLGGQDHSASAAVPAPGVQQTHFIPGAPPMFNDALVPQDESVGFAATRPRDEILWRVGRSSMDRYGFEDGYTNLNAFIPLAFESDRALWWVNPRVNISDGGDGSASFGLGYREYIPEDDRVYGASFWWDNETAYNGDYNQLGGSFESLGRYVDMRMNFSIPIGESMNTSVVGQGENAFVGNNISVQQFIRTEEALQTYDAEIATPFPYLGGYGVDVGVGFYILAGEETDTSAGVSVRTQAQINDSFWLNGLYTNDPEFGSNFSINFELTMPSSGPIRWFKRPAVASALTDSVIRRYRMPVSTGTGIQQNIAINPKTGLPYNVAHIDPDDLTSGNGSVGNPFMSLEEYSALSLAEQGAFDIIYVQPREDETDTNLNTGLGLLSGQRLLSSSVQHYFESEGSLFVMPGFVADQPLPLLTSSGIVGNDHIITLETGGNCFEVAGFQIDHQMTLTGPNASTGSAIYGDMVSSVSINRNILENSEYATQLTNFSGSLHYSENVLRDNIIGGLQAEFTGDGALALFSNSTSNNMGIGFEVIADGANIMADNLPDAVPTAPDADLPVFSDGSVYIDPSDLTDATNVFPFDPATMSTGIVGNSADLNETGMQIEAINGGTINASVEDNTFSNNQDITSAGFVANAEGVGSEITLTTFQRNTFENNIGSGALLASRDGGTINTPLQVDPLDPLEFIPGFTGNLFDSNSRNGLTVIVDNSEMNDFVMGANTFSNNGESGFAAYLNDATFNDWEFDMNLFDRNGRDGMAFVMDNATNNQFYITNNDITDNAGNGINIIGVDSLMDDLIITNNFIQGNGSPIGGFNINVAFLGGLTPAQQAQFNFAAQRWQEIIIGDLPDVVDPVYGLIDDITITAEGADLGPGILGQAGFTAQRNDADMLPYLGLMEFSNSFLPTLPALELRDVIIHEMGHVLGFTDFLWAQKGLVDYPNALYTGANAVAEHNALFNLNDTGVPLQTGIGPGSDYAHWDDALYGDELMTYSATGTAPRKISRVTAAMFSDLGYTVDMSAADQTFPLVPGTAGGSELEMVAPSAATIAANEQKLANYMLAASTLPLDDPGVVTQAGVGGNSGIQFDLTDSTVNVTMQDNLIDQNLASNLRGELHGASALNLNSSRDQYTASSSGSGLNIITRDTSAANIDLMNATITGNADNGYRGETFNGSTMSVSITSPVDPEFTGLTTISNNTNHGISIISSPDSPTVNTSLVDLFVEETLISGNGQRGVNILSSEFSIFDEIRIQDSVITSNGSDGIGMNRKDDGFINGTILRNTIESNTGDGISLLSQNANTTDTYLIQDNIIRNNTRGIHMRVEADAVLDSIINSNLIDANSSHGIHVTDRANSALDQRNVTGIWTQNEIVNNGGSGIQLDGSYGIDSLLEIGQNGVDGDGFSLGNIIQGNEAAGIQSTAVGIADIHNNLITDNGASGIDIQSTVFFGNIIGIDNNFIADNADIGIEIRADNNVIVESEITNNTITGNGSDGIEVATLNLASSDITVDSNIIFDNRGRGVDILNAGFSPDMVFNLLNNTINVNDGEGVYVVNTSDEAQYNFKDAPTPDNNPLNDETHGMQANGSIFADPRMLFNMDNNIVNNNGIGSQFDATGFVMRVGTSDGGFGTTFEGGYASDGFGGVVANITDNVFSGNFGTDVWFESFRSTANPPVTNGTWTQNEFSLDAPYRSDPLARLDLVFTGNTGNSIDVTNTGAWYDNAEPVFKSRLNNIAAPNIAGPFRISTRRRNAQRLASRDGLPPFVGPGLTYLYPGMGTSTFRVSAASIIGFTGDGTSNEFDTIGSTFNSAAPINTGFEFGELFFDWDTTTYVP</sequence>
<dbReference type="RefSeq" id="WP_197442071.1">
    <property type="nucleotide sequence ID" value="NZ_CP036267.1"/>
</dbReference>
<dbReference type="InterPro" id="IPR039448">
    <property type="entry name" value="Beta_helix"/>
</dbReference>
<evidence type="ECO:0000256" key="1">
    <source>
        <dbReference type="ARBA" id="ARBA00001947"/>
    </source>
</evidence>
<organism evidence="8 9">
    <name type="scientific">Thalassoglobus polymorphus</name>
    <dbReference type="NCBI Taxonomy" id="2527994"/>
    <lineage>
        <taxon>Bacteria</taxon>
        <taxon>Pseudomonadati</taxon>
        <taxon>Planctomycetota</taxon>
        <taxon>Planctomycetia</taxon>
        <taxon>Planctomycetales</taxon>
        <taxon>Planctomycetaceae</taxon>
        <taxon>Thalassoglobus</taxon>
    </lineage>
</organism>
<feature type="domain" description="Right handed beta helix" evidence="7">
    <location>
        <begin position="1449"/>
        <end position="1600"/>
    </location>
</feature>
<evidence type="ECO:0000313" key="8">
    <source>
        <dbReference type="EMBL" id="QDT31895.1"/>
    </source>
</evidence>
<proteinExistence type="predicted"/>
<dbReference type="Pfam" id="PF01457">
    <property type="entry name" value="Peptidase_M8"/>
    <property type="match status" value="1"/>
</dbReference>
<dbReference type="InterPro" id="IPR012334">
    <property type="entry name" value="Pectin_lyas_fold"/>
</dbReference>
<dbReference type="InterPro" id="IPR001577">
    <property type="entry name" value="Peptidase_M8"/>
</dbReference>
<comment type="cofactor">
    <cofactor evidence="1">
        <name>Zn(2+)</name>
        <dbReference type="ChEBI" id="CHEBI:29105"/>
    </cofactor>
</comment>
<keyword evidence="5" id="KW-0862">Zinc</keyword>
<evidence type="ECO:0000259" key="7">
    <source>
        <dbReference type="Pfam" id="PF13229"/>
    </source>
</evidence>
<evidence type="ECO:0000256" key="5">
    <source>
        <dbReference type="ARBA" id="ARBA00022833"/>
    </source>
</evidence>